<organism evidence="2 3">
    <name type="scientific">[Myrmecia] bisecta</name>
    <dbReference type="NCBI Taxonomy" id="41462"/>
    <lineage>
        <taxon>Eukaryota</taxon>
        <taxon>Viridiplantae</taxon>
        <taxon>Chlorophyta</taxon>
        <taxon>core chlorophytes</taxon>
        <taxon>Trebouxiophyceae</taxon>
        <taxon>Trebouxiales</taxon>
        <taxon>Trebouxiaceae</taxon>
        <taxon>Myrmecia</taxon>
    </lineage>
</organism>
<feature type="compositionally biased region" description="Low complexity" evidence="1">
    <location>
        <begin position="402"/>
        <end position="421"/>
    </location>
</feature>
<evidence type="ECO:0000313" key="3">
    <source>
        <dbReference type="Proteomes" id="UP001489004"/>
    </source>
</evidence>
<evidence type="ECO:0000313" key="2">
    <source>
        <dbReference type="EMBL" id="KAK9830050.1"/>
    </source>
</evidence>
<dbReference type="AlphaFoldDB" id="A0AAW1R953"/>
<proteinExistence type="predicted"/>
<dbReference type="Proteomes" id="UP001489004">
    <property type="component" value="Unassembled WGS sequence"/>
</dbReference>
<accession>A0AAW1R953</accession>
<comment type="caution">
    <text evidence="2">The sequence shown here is derived from an EMBL/GenBank/DDBJ whole genome shotgun (WGS) entry which is preliminary data.</text>
</comment>
<feature type="region of interest" description="Disordered" evidence="1">
    <location>
        <begin position="402"/>
        <end position="443"/>
    </location>
</feature>
<protein>
    <submittedName>
        <fullName evidence="2">Uncharacterized protein</fullName>
    </submittedName>
</protein>
<gene>
    <name evidence="2" type="ORF">WJX72_009434</name>
</gene>
<name>A0AAW1R953_9CHLO</name>
<evidence type="ECO:0000256" key="1">
    <source>
        <dbReference type="SAM" id="MobiDB-lite"/>
    </source>
</evidence>
<keyword evidence="3" id="KW-1185">Reference proteome</keyword>
<dbReference type="EMBL" id="JALJOR010000001">
    <property type="protein sequence ID" value="KAK9830050.1"/>
    <property type="molecule type" value="Genomic_DNA"/>
</dbReference>
<sequence>MLVLLGEISHSAVRTLSIRVHPTENSGAFVLKPSLQSKLRKLLQAAPLQHAYPPAIPLFSTVPGGDVLPQGLLGLALFPSSPTLLEVYSLGNNDGHRASGPTHADPGRQLHWRRLRELYFLYEHWVQPASCLSPPFSSGLKVFNSSSLADLPAGQCTSNCSRLLSLDPTEQYQFFMDTHGVRGNTLEAYAYNYTIYANGSAACAAATPVSTTLAPISTPADSELDASFNQLAAALSMQTPPRTTSTSMFKHTFGPTVVPLPNNGSLPIPASSVVLVAAVQNTSCISLSGMLAGGSASQDIVLGVQHEAGLLQLAAASPPTTEVPVDYACVIDNLSGSSSAESCYAGSQYPNASLNNDVRYYVFVANNSPRDASVIVYLTPQVTGSCNIDDHHTSKYTRLIAPAPTFPSSSPPHASTSAPAAQRNNPPDVMGHNVPTGPGFGNGGGYDVALAEGGFGK</sequence>
<reference evidence="2 3" key="1">
    <citation type="journal article" date="2024" name="Nat. Commun.">
        <title>Phylogenomics reveals the evolutionary origins of lichenization in chlorophyte algae.</title>
        <authorList>
            <person name="Puginier C."/>
            <person name="Libourel C."/>
            <person name="Otte J."/>
            <person name="Skaloud P."/>
            <person name="Haon M."/>
            <person name="Grisel S."/>
            <person name="Petersen M."/>
            <person name="Berrin J.G."/>
            <person name="Delaux P.M."/>
            <person name="Dal Grande F."/>
            <person name="Keller J."/>
        </authorList>
    </citation>
    <scope>NUCLEOTIDE SEQUENCE [LARGE SCALE GENOMIC DNA]</scope>
    <source>
        <strain evidence="2 3">SAG 2043</strain>
    </source>
</reference>